<dbReference type="InterPro" id="IPR017944">
    <property type="entry name" value="KaiA/RbsU_helical_domain_sf"/>
</dbReference>
<evidence type="ECO:0000313" key="3">
    <source>
        <dbReference type="EMBL" id="MFC4025322.1"/>
    </source>
</evidence>
<feature type="domain" description="PPM-type phosphatase" evidence="2">
    <location>
        <begin position="124"/>
        <end position="337"/>
    </location>
</feature>
<keyword evidence="4" id="KW-1185">Reference proteome</keyword>
<accession>A0ABV8H332</accession>
<dbReference type="PROSITE" id="PS51746">
    <property type="entry name" value="PPM_2"/>
    <property type="match status" value="1"/>
</dbReference>
<gene>
    <name evidence="3" type="ORF">ACFOUV_16165</name>
</gene>
<evidence type="ECO:0000256" key="1">
    <source>
        <dbReference type="ARBA" id="ARBA00022801"/>
    </source>
</evidence>
<keyword evidence="1 3" id="KW-0378">Hydrolase</keyword>
<dbReference type="SUPFAM" id="SSF81606">
    <property type="entry name" value="PP2C-like"/>
    <property type="match status" value="1"/>
</dbReference>
<dbReference type="Pfam" id="PF07228">
    <property type="entry name" value="SpoIIE"/>
    <property type="match status" value="1"/>
</dbReference>
<dbReference type="GO" id="GO:0004722">
    <property type="term" value="F:protein serine/threonine phosphatase activity"/>
    <property type="evidence" value="ECO:0007669"/>
    <property type="project" value="UniProtKB-EC"/>
</dbReference>
<dbReference type="InterPro" id="IPR052016">
    <property type="entry name" value="Bact_Sigma-Reg"/>
</dbReference>
<dbReference type="Gene3D" id="1.10.1240.30">
    <property type="entry name" value="KaiA/RbsU domain"/>
    <property type="match status" value="1"/>
</dbReference>
<dbReference type="SMART" id="SM00331">
    <property type="entry name" value="PP2C_SIG"/>
    <property type="match status" value="1"/>
</dbReference>
<dbReference type="PANTHER" id="PTHR43156">
    <property type="entry name" value="STAGE II SPORULATION PROTEIN E-RELATED"/>
    <property type="match status" value="1"/>
</dbReference>
<organism evidence="3 4">
    <name type="scientific">Oceanobacillus longus</name>
    <dbReference type="NCBI Taxonomy" id="930120"/>
    <lineage>
        <taxon>Bacteria</taxon>
        <taxon>Bacillati</taxon>
        <taxon>Bacillota</taxon>
        <taxon>Bacilli</taxon>
        <taxon>Bacillales</taxon>
        <taxon>Bacillaceae</taxon>
        <taxon>Oceanobacillus</taxon>
    </lineage>
</organism>
<dbReference type="Pfam" id="PF08673">
    <property type="entry name" value="RsbU_N"/>
    <property type="match status" value="1"/>
</dbReference>
<dbReference type="InterPro" id="IPR036457">
    <property type="entry name" value="PPM-type-like_dom_sf"/>
</dbReference>
<dbReference type="Proteomes" id="UP001595772">
    <property type="component" value="Unassembled WGS sequence"/>
</dbReference>
<dbReference type="RefSeq" id="WP_379497819.1">
    <property type="nucleotide sequence ID" value="NZ_JBHSAO010000012.1"/>
</dbReference>
<dbReference type="EC" id="3.1.3.16" evidence="3"/>
<dbReference type="SUPFAM" id="SSF101215">
    <property type="entry name" value="KaiA/RbsU domain"/>
    <property type="match status" value="1"/>
</dbReference>
<proteinExistence type="predicted"/>
<dbReference type="Gene3D" id="3.60.40.10">
    <property type="entry name" value="PPM-type phosphatase domain"/>
    <property type="match status" value="1"/>
</dbReference>
<dbReference type="InterPro" id="IPR014787">
    <property type="entry name" value="PSer_Pase_RsbU_N"/>
</dbReference>
<name>A0ABV8H332_9BACI</name>
<reference evidence="4" key="1">
    <citation type="journal article" date="2019" name="Int. J. Syst. Evol. Microbiol.">
        <title>The Global Catalogue of Microorganisms (GCM) 10K type strain sequencing project: providing services to taxonomists for standard genome sequencing and annotation.</title>
        <authorList>
            <consortium name="The Broad Institute Genomics Platform"/>
            <consortium name="The Broad Institute Genome Sequencing Center for Infectious Disease"/>
            <person name="Wu L."/>
            <person name="Ma J."/>
        </authorList>
    </citation>
    <scope>NUCLEOTIDE SEQUENCE [LARGE SCALE GENOMIC DNA]</scope>
    <source>
        <strain evidence="4">IBRC-M 10703</strain>
    </source>
</reference>
<comment type="caution">
    <text evidence="3">The sequence shown here is derived from an EMBL/GenBank/DDBJ whole genome shotgun (WGS) entry which is preliminary data.</text>
</comment>
<evidence type="ECO:0000259" key="2">
    <source>
        <dbReference type="PROSITE" id="PS51746"/>
    </source>
</evidence>
<dbReference type="EMBL" id="JBHSAO010000012">
    <property type="protein sequence ID" value="MFC4025322.1"/>
    <property type="molecule type" value="Genomic_DNA"/>
</dbReference>
<dbReference type="InterPro" id="IPR001932">
    <property type="entry name" value="PPM-type_phosphatase-like_dom"/>
</dbReference>
<dbReference type="PANTHER" id="PTHR43156:SF15">
    <property type="entry name" value="PHOSPHOSERINE PHOSPHATASE RSBU"/>
    <property type="match status" value="1"/>
</dbReference>
<evidence type="ECO:0000313" key="4">
    <source>
        <dbReference type="Proteomes" id="UP001595772"/>
    </source>
</evidence>
<sequence length="337" mass="38476">MEEVISKNATNYKELLKYYLASQDEQSLYGVEKVSKEFIKNQILPEEIVNLHIQAMAEINPDLTEQYKHSMNFLLEAMIFYGLAMQEIPLLREEKHLLKSEISVAANMQKTLLGTKKPTIEGLDIGIISVPAHQMNGDYHHFVKGKNGSLGIAIADVIGKGIPAALCMSMIKYSMDSYPEESMSPKSILRNLNRVVERNVDPSMFITMCYAHYMPSESKLRLSSAGHEPGYYYNSQTDTFQEIETKGLVLGVSPDTEYNEYEIDINKNDMVILLTDGVTECRDGDRFIESQEVLDIINKYADLPAQQMVESVYKHFERLQDFQLRDDFTLLVLRKDV</sequence>
<protein>
    <submittedName>
        <fullName evidence="3">PP2C family protein-serine/threonine phosphatase</fullName>
        <ecNumber evidence="3">3.1.3.16</ecNumber>
    </submittedName>
</protein>